<feature type="domain" description="KRAB" evidence="15">
    <location>
        <begin position="11"/>
        <end position="82"/>
    </location>
</feature>
<dbReference type="InterPro" id="IPR036051">
    <property type="entry name" value="KRAB_dom_sf"/>
</dbReference>
<comment type="similarity">
    <text evidence="2">Belongs to the krueppel C2H2-type zinc-finger protein family.</text>
</comment>
<dbReference type="SMART" id="SM00355">
    <property type="entry name" value="ZnF_C2H2"/>
    <property type="match status" value="6"/>
</dbReference>
<dbReference type="PROSITE" id="PS50157">
    <property type="entry name" value="ZINC_FINGER_C2H2_2"/>
    <property type="match status" value="5"/>
</dbReference>
<evidence type="ECO:0000256" key="3">
    <source>
        <dbReference type="ARBA" id="ARBA00022553"/>
    </source>
</evidence>
<dbReference type="PROSITE" id="PS00028">
    <property type="entry name" value="ZINC_FINGER_C2H2_1"/>
    <property type="match status" value="5"/>
</dbReference>
<feature type="compositionally biased region" description="Basic and acidic residues" evidence="13">
    <location>
        <begin position="188"/>
        <end position="198"/>
    </location>
</feature>
<dbReference type="KEGG" id="gsh:117346523"/>
<keyword evidence="16" id="KW-1185">Reference proteome</keyword>
<evidence type="ECO:0000256" key="2">
    <source>
        <dbReference type="ARBA" id="ARBA00006991"/>
    </source>
</evidence>
<feature type="region of interest" description="Disordered" evidence="13">
    <location>
        <begin position="182"/>
        <end position="263"/>
    </location>
</feature>
<feature type="compositionally biased region" description="Polar residues" evidence="13">
    <location>
        <begin position="249"/>
        <end position="262"/>
    </location>
</feature>
<keyword evidence="5" id="KW-0677">Repeat</keyword>
<organism evidence="16 17">
    <name type="scientific">Geotrypetes seraphini</name>
    <name type="common">Gaboon caecilian</name>
    <name type="synonym">Caecilia seraphini</name>
    <dbReference type="NCBI Taxonomy" id="260995"/>
    <lineage>
        <taxon>Eukaryota</taxon>
        <taxon>Metazoa</taxon>
        <taxon>Chordata</taxon>
        <taxon>Craniata</taxon>
        <taxon>Vertebrata</taxon>
        <taxon>Euteleostomi</taxon>
        <taxon>Amphibia</taxon>
        <taxon>Gymnophiona</taxon>
        <taxon>Geotrypetes</taxon>
    </lineage>
</organism>
<dbReference type="OrthoDB" id="6365676at2759"/>
<evidence type="ECO:0000256" key="4">
    <source>
        <dbReference type="ARBA" id="ARBA00022723"/>
    </source>
</evidence>
<keyword evidence="9" id="KW-0238">DNA-binding</keyword>
<evidence type="ECO:0000256" key="12">
    <source>
        <dbReference type="PROSITE-ProRule" id="PRU00042"/>
    </source>
</evidence>
<keyword evidence="11" id="KW-0539">Nucleus</keyword>
<dbReference type="InParanoid" id="A0A6P8NNA8"/>
<proteinExistence type="inferred from homology"/>
<dbReference type="InterPro" id="IPR036236">
    <property type="entry name" value="Znf_C2H2_sf"/>
</dbReference>
<feature type="domain" description="C2H2-type" evidence="14">
    <location>
        <begin position="453"/>
        <end position="480"/>
    </location>
</feature>
<dbReference type="PANTHER" id="PTHR24381">
    <property type="entry name" value="ZINC FINGER PROTEIN"/>
    <property type="match status" value="1"/>
</dbReference>
<dbReference type="CDD" id="cd07765">
    <property type="entry name" value="KRAB_A-box"/>
    <property type="match status" value="1"/>
</dbReference>
<evidence type="ECO:0000256" key="11">
    <source>
        <dbReference type="ARBA" id="ARBA00023242"/>
    </source>
</evidence>
<dbReference type="SUPFAM" id="SSF57667">
    <property type="entry name" value="beta-beta-alpha zinc fingers"/>
    <property type="match status" value="3"/>
</dbReference>
<dbReference type="SUPFAM" id="SSF109640">
    <property type="entry name" value="KRAB domain (Kruppel-associated box)"/>
    <property type="match status" value="1"/>
</dbReference>
<evidence type="ECO:0000256" key="7">
    <source>
        <dbReference type="ARBA" id="ARBA00022833"/>
    </source>
</evidence>
<dbReference type="Pfam" id="PF00096">
    <property type="entry name" value="zf-C2H2"/>
    <property type="match status" value="4"/>
</dbReference>
<dbReference type="Gene3D" id="6.10.140.140">
    <property type="match status" value="1"/>
</dbReference>
<accession>A0A6P8NNA8</accession>
<evidence type="ECO:0000256" key="10">
    <source>
        <dbReference type="ARBA" id="ARBA00023163"/>
    </source>
</evidence>
<feature type="domain" description="C2H2-type" evidence="14">
    <location>
        <begin position="481"/>
        <end position="508"/>
    </location>
</feature>
<keyword evidence="8" id="KW-0805">Transcription regulation</keyword>
<gene>
    <name evidence="17" type="primary">LOC117346523</name>
</gene>
<dbReference type="Gene3D" id="3.30.160.60">
    <property type="entry name" value="Classic Zinc Finger"/>
    <property type="match status" value="5"/>
</dbReference>
<name>A0A6P8NNA8_GEOSA</name>
<dbReference type="Proteomes" id="UP000515159">
    <property type="component" value="Chromosome 12"/>
</dbReference>
<evidence type="ECO:0000256" key="13">
    <source>
        <dbReference type="SAM" id="MobiDB-lite"/>
    </source>
</evidence>
<dbReference type="PANTHER" id="PTHR24381:SF393">
    <property type="entry name" value="CHROMATIN-LINKED ADAPTOR FOR MSL PROTEINS, ISOFORM B"/>
    <property type="match status" value="1"/>
</dbReference>
<keyword evidence="3" id="KW-0597">Phosphoprotein</keyword>
<keyword evidence="7" id="KW-0862">Zinc</keyword>
<dbReference type="Pfam" id="PF01352">
    <property type="entry name" value="KRAB"/>
    <property type="match status" value="1"/>
</dbReference>
<evidence type="ECO:0000259" key="14">
    <source>
        <dbReference type="PROSITE" id="PS50157"/>
    </source>
</evidence>
<reference evidence="17" key="1">
    <citation type="submission" date="2025-08" db="UniProtKB">
        <authorList>
            <consortium name="RefSeq"/>
        </authorList>
    </citation>
    <scope>IDENTIFICATION</scope>
</reference>
<dbReference type="GO" id="GO:0000977">
    <property type="term" value="F:RNA polymerase II transcription regulatory region sequence-specific DNA binding"/>
    <property type="evidence" value="ECO:0007669"/>
    <property type="project" value="TreeGrafter"/>
</dbReference>
<dbReference type="PROSITE" id="PS50805">
    <property type="entry name" value="KRAB"/>
    <property type="match status" value="1"/>
</dbReference>
<keyword evidence="4" id="KW-0479">Metal-binding</keyword>
<feature type="compositionally biased region" description="Basic residues" evidence="13">
    <location>
        <begin position="199"/>
        <end position="209"/>
    </location>
</feature>
<feature type="compositionally biased region" description="Basic and acidic residues" evidence="13">
    <location>
        <begin position="210"/>
        <end position="219"/>
    </location>
</feature>
<evidence type="ECO:0000256" key="8">
    <source>
        <dbReference type="ARBA" id="ARBA00023015"/>
    </source>
</evidence>
<evidence type="ECO:0000256" key="1">
    <source>
        <dbReference type="ARBA" id="ARBA00004123"/>
    </source>
</evidence>
<evidence type="ECO:0000313" key="16">
    <source>
        <dbReference type="Proteomes" id="UP000515159"/>
    </source>
</evidence>
<dbReference type="RefSeq" id="XP_033772124.1">
    <property type="nucleotide sequence ID" value="XM_033916233.1"/>
</dbReference>
<dbReference type="InterPro" id="IPR013087">
    <property type="entry name" value="Znf_C2H2_type"/>
</dbReference>
<evidence type="ECO:0000313" key="17">
    <source>
        <dbReference type="RefSeq" id="XP_033772124.1"/>
    </source>
</evidence>
<dbReference type="GO" id="GO:0000981">
    <property type="term" value="F:DNA-binding transcription factor activity, RNA polymerase II-specific"/>
    <property type="evidence" value="ECO:0007669"/>
    <property type="project" value="TreeGrafter"/>
</dbReference>
<dbReference type="FunFam" id="3.30.160.60:FF:000100">
    <property type="entry name" value="Zinc finger 45-like"/>
    <property type="match status" value="1"/>
</dbReference>
<feature type="domain" description="C2H2-type" evidence="14">
    <location>
        <begin position="425"/>
        <end position="452"/>
    </location>
</feature>
<evidence type="ECO:0000256" key="5">
    <source>
        <dbReference type="ARBA" id="ARBA00022737"/>
    </source>
</evidence>
<evidence type="ECO:0000259" key="15">
    <source>
        <dbReference type="PROSITE" id="PS50805"/>
    </source>
</evidence>
<evidence type="ECO:0000256" key="6">
    <source>
        <dbReference type="ARBA" id="ARBA00022771"/>
    </source>
</evidence>
<feature type="domain" description="C2H2-type" evidence="14">
    <location>
        <begin position="341"/>
        <end position="368"/>
    </location>
</feature>
<dbReference type="GO" id="GO:0005634">
    <property type="term" value="C:nucleus"/>
    <property type="evidence" value="ECO:0007669"/>
    <property type="project" value="UniProtKB-SubCell"/>
</dbReference>
<dbReference type="GO" id="GO:0008270">
    <property type="term" value="F:zinc ion binding"/>
    <property type="evidence" value="ECO:0007669"/>
    <property type="project" value="UniProtKB-KW"/>
</dbReference>
<dbReference type="FunFam" id="3.30.160.60:FF:000446">
    <property type="entry name" value="Zinc finger protein"/>
    <property type="match status" value="1"/>
</dbReference>
<dbReference type="SMART" id="SM00349">
    <property type="entry name" value="KRAB"/>
    <property type="match status" value="1"/>
</dbReference>
<dbReference type="FunFam" id="3.30.160.60:FF:000540">
    <property type="entry name" value="zinc finger protein 263 isoform X1"/>
    <property type="match status" value="1"/>
</dbReference>
<evidence type="ECO:0000256" key="9">
    <source>
        <dbReference type="ARBA" id="ARBA00023125"/>
    </source>
</evidence>
<dbReference type="AlphaFoldDB" id="A0A6P8NNA8"/>
<dbReference type="GeneID" id="117346523"/>
<dbReference type="InterPro" id="IPR001909">
    <property type="entry name" value="KRAB"/>
</dbReference>
<keyword evidence="10" id="KW-0804">Transcription</keyword>
<dbReference type="CDD" id="cd15517">
    <property type="entry name" value="PHD_TCF19_like"/>
    <property type="match status" value="1"/>
</dbReference>
<comment type="subcellular location">
    <subcellularLocation>
        <location evidence="1">Nucleus</location>
    </subcellularLocation>
</comment>
<protein>
    <submittedName>
        <fullName evidence="17">Zinc finger protein 2-like isoform X1</fullName>
    </submittedName>
</protein>
<keyword evidence="6 12" id="KW-0863">Zinc-finger</keyword>
<dbReference type="FunFam" id="3.30.160.60:FF:002343">
    <property type="entry name" value="Zinc finger protein 33A"/>
    <property type="match status" value="1"/>
</dbReference>
<sequence>MSALASDQASVIFSDVAAYFWEMEWNILGEWQKNLYKKIIKEIHNFLMSQGYSIVNPDVIFKIKKEDEKHFTQCYEREDMKDSIMKFPIVTSVFSLSVTPEEDFPFIYHPESEVAEEIHSPVIGSPSIKPDILIRFQQEGFRSEPQECNEGGSLPITVSESYSPEPPVQTLKMEEVQVTVELEEEEENTHAKNNDGFRRNSKRIRRRDRQQREEWKWRDSPGLSADCEGDFSRVTPPRLKDKGKKTHRQNTYTEQENNSNHFPNLLIDADGWENITTNSHFIEDQEKNECGNKFTERSSYSYIQNYHKREKTIMDTESRKRIPEKTKLTTHRKICMQKKLLKCAQCEKLFTYRAELERHAKIHTGGRAFQCPECEQRFARETNLRAHIKIHRQDKLLKYTKCEKCFTDRSQCTTHQKFHKEKKTYKCFQCGKYFSQKSSLRRHEMNHTGEKPFQCTECDKWFRQKCHLRSHERTHTGEKPYKCSECHKCFSRKDQVQLHERTHAGETWQTIKNQLVI</sequence>
<feature type="domain" description="C2H2-type" evidence="14">
    <location>
        <begin position="369"/>
        <end position="396"/>
    </location>
</feature>